<dbReference type="Gene3D" id="3.40.50.150">
    <property type="entry name" value="Vaccinia Virus protein VP39"/>
    <property type="match status" value="1"/>
</dbReference>
<evidence type="ECO:0000313" key="6">
    <source>
        <dbReference type="Proteomes" id="UP001304515"/>
    </source>
</evidence>
<dbReference type="PANTHER" id="PTHR43861:SF1">
    <property type="entry name" value="TRANS-ACONITATE 2-METHYLTRANSFERASE"/>
    <property type="match status" value="1"/>
</dbReference>
<accession>A0AA96EVJ3</accession>
<dbReference type="InterPro" id="IPR029063">
    <property type="entry name" value="SAM-dependent_MTases_sf"/>
</dbReference>
<dbReference type="EMBL" id="CP134878">
    <property type="protein sequence ID" value="WNM19368.1"/>
    <property type="molecule type" value="Genomic_DNA"/>
</dbReference>
<name>A0AA96J3J5_9FLAO</name>
<evidence type="ECO:0000256" key="1">
    <source>
        <dbReference type="ARBA" id="ARBA00022603"/>
    </source>
</evidence>
<keyword evidence="6" id="KW-1185">Reference proteome</keyword>
<dbReference type="GO" id="GO:0008168">
    <property type="term" value="F:methyltransferase activity"/>
    <property type="evidence" value="ECO:0007669"/>
    <property type="project" value="UniProtKB-KW"/>
</dbReference>
<evidence type="ECO:0000313" key="5">
    <source>
        <dbReference type="EMBL" id="WNM20757.1"/>
    </source>
</evidence>
<dbReference type="AlphaFoldDB" id="A0AA96J3J5"/>
<reference evidence="5 6" key="1">
    <citation type="submission" date="2023-09" db="EMBL/GenBank/DDBJ databases">
        <title>Flavobacterium sp. a novel bacteria isolate from Pepper rhizosphere.</title>
        <authorList>
            <person name="Peng Y."/>
            <person name="Lee J."/>
        </authorList>
    </citation>
    <scope>NUCLEOTIDE SEQUENCE [LARGE SCALE GENOMIC DNA]</scope>
    <source>
        <strain evidence="4">PMR2A8</strain>
        <strain evidence="5 6">PMTSA4</strain>
    </source>
</reference>
<dbReference type="CDD" id="cd02440">
    <property type="entry name" value="AdoMet_MTases"/>
    <property type="match status" value="1"/>
</dbReference>
<evidence type="ECO:0000313" key="4">
    <source>
        <dbReference type="EMBL" id="WNM19368.1"/>
    </source>
</evidence>
<evidence type="ECO:0000256" key="2">
    <source>
        <dbReference type="ARBA" id="ARBA00022679"/>
    </source>
</evidence>
<dbReference type="Pfam" id="PF13649">
    <property type="entry name" value="Methyltransf_25"/>
    <property type="match status" value="1"/>
</dbReference>
<dbReference type="RefSeq" id="WP_313324236.1">
    <property type="nucleotide sequence ID" value="NZ_CP134878.1"/>
</dbReference>
<dbReference type="SUPFAM" id="SSF53335">
    <property type="entry name" value="S-adenosyl-L-methionine-dependent methyltransferases"/>
    <property type="match status" value="1"/>
</dbReference>
<keyword evidence="2" id="KW-0808">Transferase</keyword>
<organism evidence="5 6">
    <name type="scientific">Flavobacterium capsici</name>
    <dbReference type="NCBI Taxonomy" id="3075618"/>
    <lineage>
        <taxon>Bacteria</taxon>
        <taxon>Pseudomonadati</taxon>
        <taxon>Bacteroidota</taxon>
        <taxon>Flavobacteriia</taxon>
        <taxon>Flavobacteriales</taxon>
        <taxon>Flavobacteriaceae</taxon>
        <taxon>Flavobacterium</taxon>
    </lineage>
</organism>
<dbReference type="GO" id="GO:0032259">
    <property type="term" value="P:methylation"/>
    <property type="evidence" value="ECO:0007669"/>
    <property type="project" value="UniProtKB-KW"/>
</dbReference>
<gene>
    <name evidence="5" type="ORF">RN605_08665</name>
    <name evidence="4" type="ORF">RN608_01495</name>
</gene>
<dbReference type="InterPro" id="IPR041698">
    <property type="entry name" value="Methyltransf_25"/>
</dbReference>
<dbReference type="Proteomes" id="UP001304515">
    <property type="component" value="Chromosome"/>
</dbReference>
<dbReference type="EMBL" id="CP134890">
    <property type="protein sequence ID" value="WNM20757.1"/>
    <property type="molecule type" value="Genomic_DNA"/>
</dbReference>
<evidence type="ECO:0000259" key="3">
    <source>
        <dbReference type="Pfam" id="PF13649"/>
    </source>
</evidence>
<proteinExistence type="predicted"/>
<protein>
    <submittedName>
        <fullName evidence="5">Methyltransferase domain-containing protein</fullName>
    </submittedName>
</protein>
<accession>A0AA96J3J5</accession>
<keyword evidence="1 5" id="KW-0489">Methyltransferase</keyword>
<dbReference type="PANTHER" id="PTHR43861">
    <property type="entry name" value="TRANS-ACONITATE 2-METHYLTRANSFERASE-RELATED"/>
    <property type="match status" value="1"/>
</dbReference>
<feature type="domain" description="Methyltransferase" evidence="3">
    <location>
        <begin position="43"/>
        <end position="135"/>
    </location>
</feature>
<sequence length="255" mass="29674">MEASFDKAASNYDETFTNSEIGKIQRHLVYTELSKHLNSIQNILEINCGTGEDAIWLAKQNFNVTATDISPKMIEIAKSKANLNFKTADINSITKTFEGETFDLIFSNFGGLNCLSKSEFENFFANISSILSEKGKMVLVIMPKNTIWEQFYFLIKLQFSSIFRRKKEKVIANVDGENVATYYYNPKDIVNLAKQDFDLIKYKLIGFFVPPSYLEAFFKNKKWLLHFFNKMENRIKNWSFLSKYADHYIITLQKR</sequence>
<dbReference type="KEGG" id="fcj:RN605_08665"/>